<comment type="similarity">
    <text evidence="2 10">Belongs to the beta sliding clamp family.</text>
</comment>
<dbReference type="InterPro" id="IPR001001">
    <property type="entry name" value="DNA_polIII_beta"/>
</dbReference>
<keyword evidence="15" id="KW-1185">Reference proteome</keyword>
<sequence>MKATIERATLLRCLSHVQSVVERRNTIPILSNVLIEAEGDNSLKVMATDLDLQVVEHMDASVDSAGSITVSAHLLFDIARKLPEGSQVSLEAAENRMAVKAGRSRFSLPTLPRDDFPVIVEGDLPTSFELPARTLAELIDRTRFAISTEETRYYLNGIFFHVSDEAEPVLKAAATDGHRLARFTLPRPEGAEGMPDVIVPRKAVAELRKLLEEAMDGNVQIDLSASKVRFTLGGEGGVVLTSKLIDGTFPDYSRVIPTGNDKLLKLDPKSFHEGVDRVATIATEKTRAVKMGLDKDKVTLTVTSPDNGTATEEVPAEYAADGFEIGFNAAYLKDILGQIDSDNVEIHLADAGAPTLIRKDENSPALYVLMPMRV</sequence>
<keyword evidence="5 10" id="KW-0808">Transferase</keyword>
<dbReference type="OrthoDB" id="8421503at2"/>
<evidence type="ECO:0000256" key="6">
    <source>
        <dbReference type="ARBA" id="ARBA00022695"/>
    </source>
</evidence>
<evidence type="ECO:0000259" key="13">
    <source>
        <dbReference type="Pfam" id="PF02768"/>
    </source>
</evidence>
<dbReference type="AlphaFoldDB" id="A0A345YFR7"/>
<evidence type="ECO:0000256" key="8">
    <source>
        <dbReference type="ARBA" id="ARBA00022932"/>
    </source>
</evidence>
<name>A0A345YFR7_9SPHN</name>
<dbReference type="InterPro" id="IPR022635">
    <property type="entry name" value="DNA_polIII_beta_C"/>
</dbReference>
<dbReference type="Pfam" id="PF02767">
    <property type="entry name" value="DNA_pol3_beta_2"/>
    <property type="match status" value="1"/>
</dbReference>
<evidence type="ECO:0000256" key="9">
    <source>
        <dbReference type="ARBA" id="ARBA00023125"/>
    </source>
</evidence>
<evidence type="ECO:0000256" key="3">
    <source>
        <dbReference type="ARBA" id="ARBA00021035"/>
    </source>
</evidence>
<keyword evidence="7 10" id="KW-0235">DNA replication</keyword>
<evidence type="ECO:0000259" key="12">
    <source>
        <dbReference type="Pfam" id="PF02767"/>
    </source>
</evidence>
<protein>
    <recommendedName>
        <fullName evidence="3 10">Beta sliding clamp</fullName>
    </recommendedName>
</protein>
<reference evidence="15" key="1">
    <citation type="submission" date="2018-07" db="EMBL/GenBank/DDBJ databases">
        <title>Genome sequence of Erythrobacter strain YH-07, an antagonistic bacterium isolated from Yellow Sea.</title>
        <authorList>
            <person name="Tang T."/>
            <person name="Liu Q."/>
            <person name="Sun X."/>
        </authorList>
    </citation>
    <scope>NUCLEOTIDE SEQUENCE [LARGE SCALE GENOMIC DNA]</scope>
    <source>
        <strain evidence="15">YH-07</strain>
    </source>
</reference>
<feature type="domain" description="DNA polymerase III beta sliding clamp C-terminal" evidence="13">
    <location>
        <begin position="254"/>
        <end position="373"/>
    </location>
</feature>
<feature type="domain" description="DNA polymerase III beta sliding clamp central" evidence="12">
    <location>
        <begin position="130"/>
        <end position="251"/>
    </location>
</feature>
<dbReference type="GO" id="GO:0006271">
    <property type="term" value="P:DNA strand elongation involved in DNA replication"/>
    <property type="evidence" value="ECO:0007669"/>
    <property type="project" value="TreeGrafter"/>
</dbReference>
<evidence type="ECO:0000256" key="7">
    <source>
        <dbReference type="ARBA" id="ARBA00022705"/>
    </source>
</evidence>
<dbReference type="NCBIfam" id="TIGR00663">
    <property type="entry name" value="dnan"/>
    <property type="match status" value="1"/>
</dbReference>
<dbReference type="Proteomes" id="UP000254508">
    <property type="component" value="Chromosome"/>
</dbReference>
<evidence type="ECO:0000256" key="4">
    <source>
        <dbReference type="ARBA" id="ARBA00022490"/>
    </source>
</evidence>
<comment type="subunit">
    <text evidence="10">Forms a ring-shaped head-to-tail homodimer around DNA.</text>
</comment>
<dbReference type="RefSeq" id="WP_115416950.1">
    <property type="nucleotide sequence ID" value="NZ_CP031357.1"/>
</dbReference>
<feature type="domain" description="DNA polymerase III beta sliding clamp N-terminal" evidence="11">
    <location>
        <begin position="1"/>
        <end position="119"/>
    </location>
</feature>
<dbReference type="InterPro" id="IPR022637">
    <property type="entry name" value="DNA_polIII_beta_cen"/>
</dbReference>
<dbReference type="CDD" id="cd00140">
    <property type="entry name" value="beta_clamp"/>
    <property type="match status" value="1"/>
</dbReference>
<dbReference type="Pfam" id="PF02768">
    <property type="entry name" value="DNA_pol3_beta_3"/>
    <property type="match status" value="1"/>
</dbReference>
<proteinExistence type="inferred from homology"/>
<evidence type="ECO:0000256" key="2">
    <source>
        <dbReference type="ARBA" id="ARBA00010752"/>
    </source>
</evidence>
<accession>A0A345YFR7</accession>
<dbReference type="InterPro" id="IPR046938">
    <property type="entry name" value="DNA_clamp_sf"/>
</dbReference>
<dbReference type="GO" id="GO:0005737">
    <property type="term" value="C:cytoplasm"/>
    <property type="evidence" value="ECO:0007669"/>
    <property type="project" value="UniProtKB-SubCell"/>
</dbReference>
<dbReference type="PIRSF" id="PIRSF000804">
    <property type="entry name" value="DNA_pol_III_b"/>
    <property type="match status" value="1"/>
</dbReference>
<dbReference type="EMBL" id="CP031357">
    <property type="protein sequence ID" value="AXK42769.1"/>
    <property type="molecule type" value="Genomic_DNA"/>
</dbReference>
<evidence type="ECO:0000313" key="15">
    <source>
        <dbReference type="Proteomes" id="UP000254508"/>
    </source>
</evidence>
<dbReference type="Pfam" id="PF00712">
    <property type="entry name" value="DNA_pol3_beta"/>
    <property type="match status" value="1"/>
</dbReference>
<gene>
    <name evidence="14" type="ORF">DVR09_10910</name>
</gene>
<keyword evidence="9" id="KW-0238">DNA-binding</keyword>
<dbReference type="GO" id="GO:0003887">
    <property type="term" value="F:DNA-directed DNA polymerase activity"/>
    <property type="evidence" value="ECO:0007669"/>
    <property type="project" value="UniProtKB-UniRule"/>
</dbReference>
<keyword evidence="8 10" id="KW-0239">DNA-directed DNA polymerase</keyword>
<comment type="subcellular location">
    <subcellularLocation>
        <location evidence="1 10">Cytoplasm</location>
    </subcellularLocation>
</comment>
<comment type="function">
    <text evidence="10">Confers DNA tethering and processivity to DNA polymerases and other proteins. Acts as a clamp, forming a ring around DNA (a reaction catalyzed by the clamp-loading complex) which diffuses in an ATP-independent manner freely and bidirectionally along dsDNA. Initially characterized for its ability to contact the catalytic subunit of DNA polymerase III (Pol III), a complex, multichain enzyme responsible for most of the replicative synthesis in bacteria; Pol III exhibits 3'-5' exonuclease proofreading activity. The beta chain is required for initiation of replication as well as for processivity of DNA replication.</text>
</comment>
<evidence type="ECO:0000256" key="1">
    <source>
        <dbReference type="ARBA" id="ARBA00004496"/>
    </source>
</evidence>
<dbReference type="SUPFAM" id="SSF55979">
    <property type="entry name" value="DNA clamp"/>
    <property type="match status" value="3"/>
</dbReference>
<dbReference type="KEGG" id="err:DVR09_10910"/>
<dbReference type="Gene3D" id="3.70.10.10">
    <property type="match status" value="1"/>
</dbReference>
<keyword evidence="6 10" id="KW-0548">Nucleotidyltransferase</keyword>
<dbReference type="PANTHER" id="PTHR30478">
    <property type="entry name" value="DNA POLYMERASE III SUBUNIT BETA"/>
    <property type="match status" value="1"/>
</dbReference>
<evidence type="ECO:0000313" key="14">
    <source>
        <dbReference type="EMBL" id="AXK42769.1"/>
    </source>
</evidence>
<evidence type="ECO:0000256" key="5">
    <source>
        <dbReference type="ARBA" id="ARBA00022679"/>
    </source>
</evidence>
<dbReference type="Gene3D" id="3.10.150.10">
    <property type="entry name" value="DNA Polymerase III, subunit A, domain 2"/>
    <property type="match status" value="1"/>
</dbReference>
<dbReference type="InterPro" id="IPR022634">
    <property type="entry name" value="DNA_polIII_beta_N"/>
</dbReference>
<dbReference type="SMART" id="SM00480">
    <property type="entry name" value="POL3Bc"/>
    <property type="match status" value="1"/>
</dbReference>
<keyword evidence="4 10" id="KW-0963">Cytoplasm</keyword>
<dbReference type="GO" id="GO:0003677">
    <property type="term" value="F:DNA binding"/>
    <property type="evidence" value="ECO:0007669"/>
    <property type="project" value="UniProtKB-UniRule"/>
</dbReference>
<dbReference type="GO" id="GO:0009360">
    <property type="term" value="C:DNA polymerase III complex"/>
    <property type="evidence" value="ECO:0007669"/>
    <property type="project" value="InterPro"/>
</dbReference>
<dbReference type="PANTHER" id="PTHR30478:SF0">
    <property type="entry name" value="BETA SLIDING CLAMP"/>
    <property type="match status" value="1"/>
</dbReference>
<dbReference type="GO" id="GO:0008408">
    <property type="term" value="F:3'-5' exonuclease activity"/>
    <property type="evidence" value="ECO:0007669"/>
    <property type="project" value="InterPro"/>
</dbReference>
<evidence type="ECO:0000256" key="10">
    <source>
        <dbReference type="PIRNR" id="PIRNR000804"/>
    </source>
</evidence>
<organism evidence="14 15">
    <name type="scientific">Erythrobacter aureus</name>
    <dbReference type="NCBI Taxonomy" id="2182384"/>
    <lineage>
        <taxon>Bacteria</taxon>
        <taxon>Pseudomonadati</taxon>
        <taxon>Pseudomonadota</taxon>
        <taxon>Alphaproteobacteria</taxon>
        <taxon>Sphingomonadales</taxon>
        <taxon>Erythrobacteraceae</taxon>
        <taxon>Erythrobacter/Porphyrobacter group</taxon>
        <taxon>Erythrobacter</taxon>
    </lineage>
</organism>
<evidence type="ECO:0000259" key="11">
    <source>
        <dbReference type="Pfam" id="PF00712"/>
    </source>
</evidence>